<dbReference type="GO" id="GO:0005829">
    <property type="term" value="C:cytosol"/>
    <property type="evidence" value="ECO:0007669"/>
    <property type="project" value="TreeGrafter"/>
</dbReference>
<gene>
    <name evidence="7" type="ORF">JCM19538_1719</name>
</gene>
<dbReference type="Gene3D" id="3.30.2080.10">
    <property type="entry name" value="GH92 mannosidase domain"/>
    <property type="match status" value="1"/>
</dbReference>
<feature type="signal peptide" evidence="4">
    <location>
        <begin position="1"/>
        <end position="23"/>
    </location>
</feature>
<comment type="subunit">
    <text evidence="2">Monomer.</text>
</comment>
<dbReference type="InterPro" id="IPR005887">
    <property type="entry name" value="GH92_a_mannosidase_put"/>
</dbReference>
<protein>
    <submittedName>
        <fullName evidence="7">Alpha-1,2-mannosidase</fullName>
    </submittedName>
</protein>
<dbReference type="OrthoDB" id="9804511at2"/>
<feature type="domain" description="Glycosyl hydrolase family 92 N-terminal" evidence="6">
    <location>
        <begin position="31"/>
        <end position="276"/>
    </location>
</feature>
<keyword evidence="3" id="KW-0106">Calcium</keyword>
<organism evidence="7 8">
    <name type="scientific">Jejuia pallidilutea</name>
    <dbReference type="NCBI Taxonomy" id="504487"/>
    <lineage>
        <taxon>Bacteria</taxon>
        <taxon>Pseudomonadati</taxon>
        <taxon>Bacteroidota</taxon>
        <taxon>Flavobacteriia</taxon>
        <taxon>Flavobacteriales</taxon>
        <taxon>Flavobacteriaceae</taxon>
        <taxon>Jejuia</taxon>
    </lineage>
</organism>
<dbReference type="PANTHER" id="PTHR12143">
    <property type="entry name" value="PEPTIDE N-GLYCANASE PNGASE -RELATED"/>
    <property type="match status" value="1"/>
</dbReference>
<dbReference type="InterPro" id="IPR008928">
    <property type="entry name" value="6-hairpin_glycosidase_sf"/>
</dbReference>
<keyword evidence="4" id="KW-0732">Signal</keyword>
<dbReference type="InterPro" id="IPR041371">
    <property type="entry name" value="GH92_N"/>
</dbReference>
<dbReference type="Pfam" id="PF07971">
    <property type="entry name" value="Glyco_hydro_92"/>
    <property type="match status" value="1"/>
</dbReference>
<dbReference type="GO" id="GO:0030246">
    <property type="term" value="F:carbohydrate binding"/>
    <property type="evidence" value="ECO:0007669"/>
    <property type="project" value="InterPro"/>
</dbReference>
<dbReference type="PANTHER" id="PTHR12143:SF39">
    <property type="entry name" value="SECRETED PROTEIN"/>
    <property type="match status" value="1"/>
</dbReference>
<dbReference type="InterPro" id="IPR012939">
    <property type="entry name" value="Glyco_hydro_92"/>
</dbReference>
<evidence type="ECO:0000313" key="7">
    <source>
        <dbReference type="EMBL" id="GAL89482.1"/>
    </source>
</evidence>
<dbReference type="InterPro" id="IPR050883">
    <property type="entry name" value="PNGase"/>
</dbReference>
<evidence type="ECO:0000313" key="8">
    <source>
        <dbReference type="Proteomes" id="UP000030184"/>
    </source>
</evidence>
<dbReference type="Gene3D" id="1.20.1610.10">
    <property type="entry name" value="alpha-1,2-mannosidases domains"/>
    <property type="match status" value="1"/>
</dbReference>
<name>A0A098LSX0_9FLAO</name>
<dbReference type="EMBL" id="BBNY01000010">
    <property type="protein sequence ID" value="GAL89482.1"/>
    <property type="molecule type" value="Genomic_DNA"/>
</dbReference>
<feature type="chain" id="PRO_5001937531" evidence="4">
    <location>
        <begin position="24"/>
        <end position="783"/>
    </location>
</feature>
<dbReference type="Gene3D" id="1.20.1050.60">
    <property type="entry name" value="alpha-1,2-mannosidase"/>
    <property type="match status" value="1"/>
</dbReference>
<evidence type="ECO:0000256" key="2">
    <source>
        <dbReference type="ARBA" id="ARBA00011245"/>
    </source>
</evidence>
<dbReference type="AlphaFoldDB" id="A0A098LSX0"/>
<dbReference type="Pfam" id="PF17678">
    <property type="entry name" value="Glyco_hydro_92N"/>
    <property type="match status" value="1"/>
</dbReference>
<reference evidence="8" key="1">
    <citation type="journal article" date="2014" name="Genome Announc.">
        <title>Draft Genome Sequence of Marine Flavobacterium Jejuia pallidilutea Strain 11shimoA1 and Pigmentation Mutants.</title>
        <authorList>
            <person name="Takatani N."/>
            <person name="Nakanishi M."/>
            <person name="Meirelles P."/>
            <person name="Mino S."/>
            <person name="Suda W."/>
            <person name="Oshima K."/>
            <person name="Hattori M."/>
            <person name="Ohkuma M."/>
            <person name="Hosokawa M."/>
            <person name="Miyashita K."/>
            <person name="Thompson F.L."/>
            <person name="Niwa A."/>
            <person name="Sawabe T."/>
            <person name="Sawabe T."/>
        </authorList>
    </citation>
    <scope>NUCLEOTIDE SEQUENCE [LARGE SCALE GENOMIC DNA]</scope>
    <source>
        <strain evidence="8">JCM 19538</strain>
    </source>
</reference>
<dbReference type="Gene3D" id="2.70.98.10">
    <property type="match status" value="1"/>
</dbReference>
<keyword evidence="8" id="KW-1185">Reference proteome</keyword>
<dbReference type="InterPro" id="IPR014718">
    <property type="entry name" value="GH-type_carb-bd"/>
</dbReference>
<dbReference type="Proteomes" id="UP000030184">
    <property type="component" value="Unassembled WGS sequence"/>
</dbReference>
<dbReference type="NCBIfam" id="TIGR01180">
    <property type="entry name" value="aman2_put"/>
    <property type="match status" value="1"/>
</dbReference>
<dbReference type="SUPFAM" id="SSF48208">
    <property type="entry name" value="Six-hairpin glycosidases"/>
    <property type="match status" value="1"/>
</dbReference>
<feature type="domain" description="Glycosyl hydrolase family 92" evidence="5">
    <location>
        <begin position="282"/>
        <end position="760"/>
    </location>
</feature>
<dbReference type="GO" id="GO:0006516">
    <property type="term" value="P:glycoprotein catabolic process"/>
    <property type="evidence" value="ECO:0007669"/>
    <property type="project" value="TreeGrafter"/>
</dbReference>
<comment type="cofactor">
    <cofactor evidence="1">
        <name>Ca(2+)</name>
        <dbReference type="ChEBI" id="CHEBI:29108"/>
    </cofactor>
</comment>
<dbReference type="GO" id="GO:0005975">
    <property type="term" value="P:carbohydrate metabolic process"/>
    <property type="evidence" value="ECO:0007669"/>
    <property type="project" value="InterPro"/>
</dbReference>
<comment type="caution">
    <text evidence="7">The sequence shown here is derived from an EMBL/GenBank/DDBJ whole genome shotgun (WGS) entry which is preliminary data.</text>
</comment>
<dbReference type="FunFam" id="3.30.2080.10:FF:000001">
    <property type="entry name" value="Alpha-1,2-mannosidase subfamily"/>
    <property type="match status" value="1"/>
</dbReference>
<evidence type="ECO:0000259" key="5">
    <source>
        <dbReference type="Pfam" id="PF07971"/>
    </source>
</evidence>
<sequence length="783" mass="88701">MKKNLNYNFFVLFVCLCCTLVWSQEQITDKVNVFIGTGGHGHTFPHAMVPFGAVAAGPDWATLGWDAAGGYHYDATSLLGFSQVHLSGTGLTETGDLLLVPTVGKIQVEPGKHEDPDSGYRSRFSHEDESARPGYYQVRLLDYNINAEMTATERVGFHKYTFPKTDKAHIMLDLVHHINGSGTGVKLAHIQIKDKQTVTGYRITSSVWAPNRQLYFAMKFSKPFTSKTFHDPKGQPYNKSKKFVSDFSDFTAEKVKAIFNFSTEEAEAIMVKIAISSVSMKNAMENLETELPHWDFDRVKAEANTKWEKELNKIIVKGTPEREAKFYAALYHNNIHPTINHDVNGEYRGMDQEVHKTKDYTHYTMFSLWDTFRATHPLFTMIHQERTGDIISTMLDFQKQNPTKMLPMWSMYQNENTCMIGLHAFPVIADAYMKGLTKSKPQDLINAMVISANQPGIDSTSGRAIYPSYYGQMHYLKKGYHPNGLVRTGVSVTLEHAYDDWTVALAANKSGDINVKNEFLKRGQYFENVWDTNTKFFRAKLNNGKFREPFDPRAYHREDFHDRDYTEGNAWQYLWFVPHDVYGLADMMGGKKAMADKLDQLFTLPYLGESTVGDVSGLIGDYAHGNEPCHHVGYLYNYVGQPWKTQKLIHQIDKEFYKAAPDGYIGNEDAGQMSAWYVFSAMGFYPVNPAGGIYVFGSPLLEEVQMNLENGNKFTIKANNISKENIYIQSVKLNGKPYKNVWIKHGDIVSGGTLEYNMGSKPSKWGAKTKPVPYADGTVQLND</sequence>
<evidence type="ECO:0000256" key="3">
    <source>
        <dbReference type="ARBA" id="ARBA00022837"/>
    </source>
</evidence>
<evidence type="ECO:0000256" key="1">
    <source>
        <dbReference type="ARBA" id="ARBA00001913"/>
    </source>
</evidence>
<proteinExistence type="predicted"/>
<dbReference type="GO" id="GO:0000224">
    <property type="term" value="F:peptide-N4-(N-acetyl-beta-glucosaminyl)asparagine amidase activity"/>
    <property type="evidence" value="ECO:0007669"/>
    <property type="project" value="TreeGrafter"/>
</dbReference>
<evidence type="ECO:0000256" key="4">
    <source>
        <dbReference type="SAM" id="SignalP"/>
    </source>
</evidence>
<accession>A0A098LSX0</accession>
<dbReference type="RefSeq" id="WP_052512423.1">
    <property type="nucleotide sequence ID" value="NZ_BBNY01000010.1"/>
</dbReference>
<evidence type="ECO:0000259" key="6">
    <source>
        <dbReference type="Pfam" id="PF17678"/>
    </source>
</evidence>